<dbReference type="Gene3D" id="2.40.50.140">
    <property type="entry name" value="Nucleic acid-binding proteins"/>
    <property type="match status" value="2"/>
</dbReference>
<organism evidence="1 2">
    <name type="scientific">Thlaspi arvense</name>
    <name type="common">Field penny-cress</name>
    <dbReference type="NCBI Taxonomy" id="13288"/>
    <lineage>
        <taxon>Eukaryota</taxon>
        <taxon>Viridiplantae</taxon>
        <taxon>Streptophyta</taxon>
        <taxon>Embryophyta</taxon>
        <taxon>Tracheophyta</taxon>
        <taxon>Spermatophyta</taxon>
        <taxon>Magnoliopsida</taxon>
        <taxon>eudicotyledons</taxon>
        <taxon>Gunneridae</taxon>
        <taxon>Pentapetalae</taxon>
        <taxon>rosids</taxon>
        <taxon>malvids</taxon>
        <taxon>Brassicales</taxon>
        <taxon>Brassicaceae</taxon>
        <taxon>Thlaspideae</taxon>
        <taxon>Thlaspi</taxon>
    </lineage>
</organism>
<reference evidence="1 2" key="1">
    <citation type="submission" date="2022-03" db="EMBL/GenBank/DDBJ databases">
        <authorList>
            <person name="Nunn A."/>
            <person name="Chopra R."/>
            <person name="Nunn A."/>
            <person name="Contreras Garrido A."/>
        </authorList>
    </citation>
    <scope>NUCLEOTIDE SEQUENCE [LARGE SCALE GENOMIC DNA]</scope>
</reference>
<dbReference type="Proteomes" id="UP000836841">
    <property type="component" value="Chromosome 3"/>
</dbReference>
<dbReference type="InterPro" id="IPR012340">
    <property type="entry name" value="NA-bd_OB-fold"/>
</dbReference>
<evidence type="ECO:0000313" key="1">
    <source>
        <dbReference type="EMBL" id="CAH2052406.1"/>
    </source>
</evidence>
<evidence type="ECO:0000313" key="2">
    <source>
        <dbReference type="Proteomes" id="UP000836841"/>
    </source>
</evidence>
<accession>A0AAU9RVR2</accession>
<dbReference type="PANTHER" id="PTHR47165:SF4">
    <property type="entry name" value="OS03G0429900 PROTEIN"/>
    <property type="match status" value="1"/>
</dbReference>
<dbReference type="PANTHER" id="PTHR47165">
    <property type="entry name" value="OS03G0429900 PROTEIN"/>
    <property type="match status" value="1"/>
</dbReference>
<name>A0AAU9RVR2_THLAR</name>
<proteinExistence type="predicted"/>
<dbReference type="AlphaFoldDB" id="A0AAU9RVR2"/>
<keyword evidence="2" id="KW-1185">Reference proteome</keyword>
<protein>
    <submittedName>
        <fullName evidence="1">Uncharacterized protein</fullName>
    </submittedName>
</protein>
<sequence length="239" mass="27059">MQGTIHIQHLPKFQPLLNEGSIYVIIGFEVTKSNPRFKLTDFKNSIRFNQTTTMVLIDDSFTQIPKDLFRFRTHDQLLSLANTNKDLPDVIGAVCSSKAYRNESTLKIERLLVYMCLQSEKVLLSAFDDHAAILNSSLEKKATGTCIMLATNINPNFFWRHSIVGEMYLNATSATHFYFDAGIQATHNFAERDTKNNSDVKYSGVQKIEQSSIAELNHYHTTSITQDAEFFCTTKVVGS</sequence>
<gene>
    <name evidence="1" type="ORF">TAV2_LOCUS9568</name>
</gene>
<dbReference type="EMBL" id="OU466859">
    <property type="protein sequence ID" value="CAH2052406.1"/>
    <property type="molecule type" value="Genomic_DNA"/>
</dbReference>